<dbReference type="AlphaFoldDB" id="A0AAN9LUA7"/>
<name>A0AAN9LUA7_PHACN</name>
<protein>
    <submittedName>
        <fullName evidence="1">Uncharacterized protein</fullName>
    </submittedName>
</protein>
<evidence type="ECO:0000313" key="1">
    <source>
        <dbReference type="EMBL" id="KAK7341966.1"/>
    </source>
</evidence>
<proteinExistence type="predicted"/>
<keyword evidence="2" id="KW-1185">Reference proteome</keyword>
<gene>
    <name evidence="1" type="ORF">VNO80_24907</name>
</gene>
<reference evidence="1 2" key="1">
    <citation type="submission" date="2024-01" db="EMBL/GenBank/DDBJ databases">
        <title>The genomes of 5 underutilized Papilionoideae crops provide insights into root nodulation and disease resistanc.</title>
        <authorList>
            <person name="Jiang F."/>
        </authorList>
    </citation>
    <scope>NUCLEOTIDE SEQUENCE [LARGE SCALE GENOMIC DNA]</scope>
    <source>
        <strain evidence="1">JINMINGXINNONG_FW02</strain>
        <tissue evidence="1">Leaves</tissue>
    </source>
</reference>
<sequence>MEVVHSMFYKIKLGELAQTAGFRFWCMLCPCFACVTQAQRFPSFVVKHFNFCFMVCSVVELPARHDVLQPVGSNYRTQIFNAVDQNSDTWKFMDGQNPQTRAQQLTTKLETVIFWVGGLWGI</sequence>
<evidence type="ECO:0000313" key="2">
    <source>
        <dbReference type="Proteomes" id="UP001374584"/>
    </source>
</evidence>
<organism evidence="1 2">
    <name type="scientific">Phaseolus coccineus</name>
    <name type="common">Scarlet runner bean</name>
    <name type="synonym">Phaseolus multiflorus</name>
    <dbReference type="NCBI Taxonomy" id="3886"/>
    <lineage>
        <taxon>Eukaryota</taxon>
        <taxon>Viridiplantae</taxon>
        <taxon>Streptophyta</taxon>
        <taxon>Embryophyta</taxon>
        <taxon>Tracheophyta</taxon>
        <taxon>Spermatophyta</taxon>
        <taxon>Magnoliopsida</taxon>
        <taxon>eudicotyledons</taxon>
        <taxon>Gunneridae</taxon>
        <taxon>Pentapetalae</taxon>
        <taxon>rosids</taxon>
        <taxon>fabids</taxon>
        <taxon>Fabales</taxon>
        <taxon>Fabaceae</taxon>
        <taxon>Papilionoideae</taxon>
        <taxon>50 kb inversion clade</taxon>
        <taxon>NPAAA clade</taxon>
        <taxon>indigoferoid/millettioid clade</taxon>
        <taxon>Phaseoleae</taxon>
        <taxon>Phaseolus</taxon>
    </lineage>
</organism>
<dbReference type="Proteomes" id="UP001374584">
    <property type="component" value="Unassembled WGS sequence"/>
</dbReference>
<dbReference type="EMBL" id="JAYMYR010000009">
    <property type="protein sequence ID" value="KAK7341966.1"/>
    <property type="molecule type" value="Genomic_DNA"/>
</dbReference>
<comment type="caution">
    <text evidence="1">The sequence shown here is derived from an EMBL/GenBank/DDBJ whole genome shotgun (WGS) entry which is preliminary data.</text>
</comment>
<accession>A0AAN9LUA7</accession>